<keyword evidence="4" id="KW-0804">Transcription</keyword>
<sequence length="326" mass="35898">MRPAPQIDKLEILRHKVSSTQLCIMRRLPPLSALRAFEAAARLGSFKRAASELAVTPTAISHQIRSLEEHTGLSLFKRDTRKVELTDAGVQLFPVLQEGFDAFEATLARLVQTKKRAQVTISATNAFTAKWLVPRMRRFHEQHPEIDLLLNASDEVVDLVDSAVDIAIRYGEGPYPGVASEVLFADRYAPVVHSKLGVTSPADLDGVTFIHFQWKRAHPLNPTWESWFARAQLPWSAAPGQLRFSDEGHAIQAAVAGQGIALLSLPLVEEELAAGHLVQPFGPVMAGHTYHLVLRSDRPAAPHVSATAEWLRAEARVQSITTSQPS</sequence>
<evidence type="ECO:0000256" key="2">
    <source>
        <dbReference type="ARBA" id="ARBA00023015"/>
    </source>
</evidence>
<dbReference type="GO" id="GO:0043565">
    <property type="term" value="F:sequence-specific DNA binding"/>
    <property type="evidence" value="ECO:0007669"/>
    <property type="project" value="TreeGrafter"/>
</dbReference>
<dbReference type="FunFam" id="1.10.10.10:FF:000038">
    <property type="entry name" value="Glycine cleavage system transcriptional activator"/>
    <property type="match status" value="1"/>
</dbReference>
<keyword evidence="7" id="KW-1185">Reference proteome</keyword>
<dbReference type="Pfam" id="PF03466">
    <property type="entry name" value="LysR_substrate"/>
    <property type="match status" value="1"/>
</dbReference>
<dbReference type="PROSITE" id="PS50931">
    <property type="entry name" value="HTH_LYSR"/>
    <property type="match status" value="1"/>
</dbReference>
<dbReference type="SUPFAM" id="SSF46785">
    <property type="entry name" value="Winged helix' DNA-binding domain"/>
    <property type="match status" value="1"/>
</dbReference>
<dbReference type="Pfam" id="PF00126">
    <property type="entry name" value="HTH_1"/>
    <property type="match status" value="1"/>
</dbReference>
<evidence type="ECO:0000256" key="1">
    <source>
        <dbReference type="ARBA" id="ARBA00009437"/>
    </source>
</evidence>
<dbReference type="AlphaFoldDB" id="A0A829YAG8"/>
<evidence type="ECO:0000313" key="7">
    <source>
        <dbReference type="Proteomes" id="UP000445000"/>
    </source>
</evidence>
<evidence type="ECO:0000256" key="3">
    <source>
        <dbReference type="ARBA" id="ARBA00023125"/>
    </source>
</evidence>
<dbReference type="Gene3D" id="1.10.10.10">
    <property type="entry name" value="Winged helix-like DNA-binding domain superfamily/Winged helix DNA-binding domain"/>
    <property type="match status" value="1"/>
</dbReference>
<comment type="similarity">
    <text evidence="1">Belongs to the LysR transcriptional regulatory family.</text>
</comment>
<dbReference type="InterPro" id="IPR005119">
    <property type="entry name" value="LysR_subst-bd"/>
</dbReference>
<dbReference type="Proteomes" id="UP000445000">
    <property type="component" value="Unassembled WGS sequence"/>
</dbReference>
<dbReference type="SUPFAM" id="SSF53850">
    <property type="entry name" value="Periplasmic binding protein-like II"/>
    <property type="match status" value="1"/>
</dbReference>
<dbReference type="EMBL" id="BLJN01000002">
    <property type="protein sequence ID" value="GFE80344.1"/>
    <property type="molecule type" value="Genomic_DNA"/>
</dbReference>
<dbReference type="InterPro" id="IPR036388">
    <property type="entry name" value="WH-like_DNA-bd_sf"/>
</dbReference>
<accession>A0A829YAG8</accession>
<organism evidence="6 7">
    <name type="scientific">Steroidobacter agaridevorans</name>
    <dbReference type="NCBI Taxonomy" id="2695856"/>
    <lineage>
        <taxon>Bacteria</taxon>
        <taxon>Pseudomonadati</taxon>
        <taxon>Pseudomonadota</taxon>
        <taxon>Gammaproteobacteria</taxon>
        <taxon>Steroidobacterales</taxon>
        <taxon>Steroidobacteraceae</taxon>
        <taxon>Steroidobacter</taxon>
    </lineage>
</organism>
<evidence type="ECO:0000313" key="6">
    <source>
        <dbReference type="EMBL" id="GFE80344.1"/>
    </source>
</evidence>
<gene>
    <name evidence="6" type="ORF">GCM10011487_23440</name>
</gene>
<evidence type="ECO:0000259" key="5">
    <source>
        <dbReference type="PROSITE" id="PS50931"/>
    </source>
</evidence>
<dbReference type="PRINTS" id="PR00039">
    <property type="entry name" value="HTHLYSR"/>
</dbReference>
<evidence type="ECO:0000256" key="4">
    <source>
        <dbReference type="ARBA" id="ARBA00023163"/>
    </source>
</evidence>
<dbReference type="GO" id="GO:0006351">
    <property type="term" value="P:DNA-templated transcription"/>
    <property type="evidence" value="ECO:0007669"/>
    <property type="project" value="TreeGrafter"/>
</dbReference>
<comment type="caution">
    <text evidence="6">The sequence shown here is derived from an EMBL/GenBank/DDBJ whole genome shotgun (WGS) entry which is preliminary data.</text>
</comment>
<dbReference type="InterPro" id="IPR000847">
    <property type="entry name" value="LysR_HTH_N"/>
</dbReference>
<reference evidence="7" key="1">
    <citation type="submission" date="2020-01" db="EMBL/GenBank/DDBJ databases">
        <title>'Steroidobacter agaridevorans' sp. nov., agar-degrading bacteria isolated from rhizosphere soils.</title>
        <authorList>
            <person name="Ikenaga M."/>
            <person name="Kataoka M."/>
            <person name="Murouchi A."/>
            <person name="Katsuragi S."/>
            <person name="Sakai M."/>
        </authorList>
    </citation>
    <scope>NUCLEOTIDE SEQUENCE [LARGE SCALE GENOMIC DNA]</scope>
    <source>
        <strain evidence="7">YU21-B</strain>
    </source>
</reference>
<dbReference type="GO" id="GO:0003700">
    <property type="term" value="F:DNA-binding transcription factor activity"/>
    <property type="evidence" value="ECO:0007669"/>
    <property type="project" value="InterPro"/>
</dbReference>
<protein>
    <submittedName>
        <fullName evidence="6">LysR family transcriptional regulator</fullName>
    </submittedName>
</protein>
<name>A0A829YAG8_9GAMM</name>
<dbReference type="InterPro" id="IPR036390">
    <property type="entry name" value="WH_DNA-bd_sf"/>
</dbReference>
<keyword evidence="3" id="KW-0238">DNA-binding</keyword>
<dbReference type="PANTHER" id="PTHR30537:SF26">
    <property type="entry name" value="GLYCINE CLEAVAGE SYSTEM TRANSCRIPTIONAL ACTIVATOR"/>
    <property type="match status" value="1"/>
</dbReference>
<feature type="domain" description="HTH lysR-type" evidence="5">
    <location>
        <begin position="29"/>
        <end position="86"/>
    </location>
</feature>
<dbReference type="CDD" id="cd08432">
    <property type="entry name" value="PBP2_GcdR_TrpI_HvrB_AmpR_like"/>
    <property type="match status" value="1"/>
</dbReference>
<proteinExistence type="inferred from homology"/>
<dbReference type="PANTHER" id="PTHR30537">
    <property type="entry name" value="HTH-TYPE TRANSCRIPTIONAL REGULATOR"/>
    <property type="match status" value="1"/>
</dbReference>
<dbReference type="Gene3D" id="3.40.190.10">
    <property type="entry name" value="Periplasmic binding protein-like II"/>
    <property type="match status" value="2"/>
</dbReference>
<dbReference type="InterPro" id="IPR058163">
    <property type="entry name" value="LysR-type_TF_proteobact-type"/>
</dbReference>
<keyword evidence="2" id="KW-0805">Transcription regulation</keyword>